<dbReference type="InterPro" id="IPR050600">
    <property type="entry name" value="SETD3_SETD6_MTase"/>
</dbReference>
<dbReference type="PROSITE" id="PS50280">
    <property type="entry name" value="SET"/>
    <property type="match status" value="1"/>
</dbReference>
<dbReference type="SUPFAM" id="SSF82199">
    <property type="entry name" value="SET domain"/>
    <property type="match status" value="1"/>
</dbReference>
<evidence type="ECO:0000313" key="3">
    <source>
        <dbReference type="EMBL" id="KAK3277379.1"/>
    </source>
</evidence>
<dbReference type="PANTHER" id="PTHR13271:SF154">
    <property type="entry name" value="GRIP DOMAIN-CONTAINING PROTEIN"/>
    <property type="match status" value="1"/>
</dbReference>
<feature type="region of interest" description="Disordered" evidence="1">
    <location>
        <begin position="1"/>
        <end position="20"/>
    </location>
</feature>
<comment type="caution">
    <text evidence="3">The sequence shown here is derived from an EMBL/GenBank/DDBJ whole genome shotgun (WGS) entry which is preliminary data.</text>
</comment>
<reference evidence="3 4" key="1">
    <citation type="journal article" date="2015" name="Genome Biol. Evol.">
        <title>Comparative Genomics of a Bacterivorous Green Alga Reveals Evolutionary Causalities and Consequences of Phago-Mixotrophic Mode of Nutrition.</title>
        <authorList>
            <person name="Burns J.A."/>
            <person name="Paasch A."/>
            <person name="Narechania A."/>
            <person name="Kim E."/>
        </authorList>
    </citation>
    <scope>NUCLEOTIDE SEQUENCE [LARGE SCALE GENOMIC DNA]</scope>
    <source>
        <strain evidence="3 4">PLY_AMNH</strain>
    </source>
</reference>
<protein>
    <recommendedName>
        <fullName evidence="2">SET domain-containing protein</fullName>
    </recommendedName>
</protein>
<dbReference type="EMBL" id="LGRX02006133">
    <property type="protein sequence ID" value="KAK3277379.1"/>
    <property type="molecule type" value="Genomic_DNA"/>
</dbReference>
<accession>A0AAE0GFR1</accession>
<evidence type="ECO:0000313" key="4">
    <source>
        <dbReference type="Proteomes" id="UP001190700"/>
    </source>
</evidence>
<dbReference type="PANTHER" id="PTHR13271">
    <property type="entry name" value="UNCHARACTERIZED PUTATIVE METHYLTRANSFERASE"/>
    <property type="match status" value="1"/>
</dbReference>
<name>A0AAE0GFR1_9CHLO</name>
<dbReference type="GO" id="GO:0016279">
    <property type="term" value="F:protein-lysine N-methyltransferase activity"/>
    <property type="evidence" value="ECO:0007669"/>
    <property type="project" value="TreeGrafter"/>
</dbReference>
<feature type="region of interest" description="Disordered" evidence="1">
    <location>
        <begin position="386"/>
        <end position="406"/>
    </location>
</feature>
<feature type="domain" description="SET" evidence="2">
    <location>
        <begin position="99"/>
        <end position="342"/>
    </location>
</feature>
<dbReference type="InterPro" id="IPR001214">
    <property type="entry name" value="SET_dom"/>
</dbReference>
<dbReference type="Gene3D" id="3.90.1410.10">
    <property type="entry name" value="set domain protein methyltransferase, domain 1"/>
    <property type="match status" value="1"/>
</dbReference>
<proteinExistence type="predicted"/>
<evidence type="ECO:0000259" key="2">
    <source>
        <dbReference type="PROSITE" id="PS50280"/>
    </source>
</evidence>
<dbReference type="CDD" id="cd10527">
    <property type="entry name" value="SET_LSMT"/>
    <property type="match status" value="1"/>
</dbReference>
<evidence type="ECO:0000256" key="1">
    <source>
        <dbReference type="SAM" id="MobiDB-lite"/>
    </source>
</evidence>
<keyword evidence="4" id="KW-1185">Reference proteome</keyword>
<feature type="compositionally biased region" description="Acidic residues" evidence="1">
    <location>
        <begin position="386"/>
        <end position="403"/>
    </location>
</feature>
<gene>
    <name evidence="3" type="ORF">CYMTET_14614</name>
</gene>
<dbReference type="AlphaFoldDB" id="A0AAE0GFR1"/>
<organism evidence="3 4">
    <name type="scientific">Cymbomonas tetramitiformis</name>
    <dbReference type="NCBI Taxonomy" id="36881"/>
    <lineage>
        <taxon>Eukaryota</taxon>
        <taxon>Viridiplantae</taxon>
        <taxon>Chlorophyta</taxon>
        <taxon>Pyramimonadophyceae</taxon>
        <taxon>Pyramimonadales</taxon>
        <taxon>Pyramimonadaceae</taxon>
        <taxon>Cymbomonas</taxon>
    </lineage>
</organism>
<sequence length="538" mass="58690">MLIPTPSVEQSANQRLSKHVDRTTTCTSVRLAPSKAPRASLLRPLKPRTFLSIRRHVNSFDKSTLTRTKEFTRPICAVRSEDVSSSAAASTFAELAAEAGLSESPDLLELGDGEFGRGLFATKDLPAGTLLLTIPLNLCMIAQREDAISVPGACWNELTSGTVTSWPRLRGFYDEYPLPWDVRLATALLDTMEGNSDSFWDRYSEWLPRAEELPCLVSFTEGALEELHDSELQQLGSADQATLRRQCSALDDQSAAPGSLVGNLQWGVACARSRAFEAAPGVFALVPLVDMVNHAFQDANADVQLALGSGASEEALLNMDGHFELRLKRDVAAGQEVLVSYGCNDFTNAQLLIRYGFVKQGNAFDRLSWDGYATWAMEQALLEGAGAEESDEVTDAEEEDEGEALPAVPELPHVSLRAVEAALSKQATAQGERWMRMKTQDASLKAGLGSLPASAHEARAEEELSAARMLRAYTQHLLTRCSTTLDIDLDIAVNGTPIEQQGLPDAQRLTAVQYRVERKTLLNRIDGMLETYINSLSA</sequence>
<dbReference type="Pfam" id="PF00856">
    <property type="entry name" value="SET"/>
    <property type="match status" value="1"/>
</dbReference>
<dbReference type="Proteomes" id="UP001190700">
    <property type="component" value="Unassembled WGS sequence"/>
</dbReference>
<dbReference type="InterPro" id="IPR046341">
    <property type="entry name" value="SET_dom_sf"/>
</dbReference>